<dbReference type="GO" id="GO:0016567">
    <property type="term" value="P:protein ubiquitination"/>
    <property type="evidence" value="ECO:0007669"/>
    <property type="project" value="InterPro"/>
</dbReference>
<dbReference type="AlphaFoldDB" id="A0AAU9FF88"/>
<evidence type="ECO:0000256" key="2">
    <source>
        <dbReference type="ARBA" id="ARBA00004906"/>
    </source>
</evidence>
<evidence type="ECO:0000256" key="5">
    <source>
        <dbReference type="ARBA" id="ARBA00022679"/>
    </source>
</evidence>
<evidence type="ECO:0000259" key="13">
    <source>
        <dbReference type="PROSITE" id="PS50089"/>
    </source>
</evidence>
<evidence type="ECO:0000256" key="8">
    <source>
        <dbReference type="ARBA" id="ARBA00022786"/>
    </source>
</evidence>
<keyword evidence="5" id="KW-0808">Transferase</keyword>
<keyword evidence="9" id="KW-0862">Zinc</keyword>
<sequence>MGFEINHIIGNVDEELICPICSDVLEAPLQSLHCEHAFCKDCIEQWMKQKTLCPVDRSELLPSHLAPASRLMRNMLGRLQIKCPYWLHECPLEMSLAEYRAHVDTCQYNPKFIVECKSCLMKVPKDELADHSCIQELRNLVQSQWQELAVLKDTQLSHEQRIGAQCRELELLQFYIAALRSTSPGMGSVGDQLDHYALSHWSASLPQARVSNWGSVVSTPDNHMHLLVRDSLRASGCPMHLLNVMVKQCHEERWPAAMATLESRSGNHNQMSQFVIRLIKPLATGRPCLCIFGVDNYHMPDNLRPMLAITMIFVESVEETSEDMFVPFEL</sequence>
<dbReference type="Proteomes" id="UP001500889">
    <property type="component" value="Chromosome U"/>
</dbReference>
<keyword evidence="6" id="KW-0479">Metal-binding</keyword>
<dbReference type="InterPro" id="IPR015036">
    <property type="entry name" value="NRDP1"/>
</dbReference>
<dbReference type="Gene3D" id="3.30.40.10">
    <property type="entry name" value="Zinc/RING finger domain, C3HC4 (zinc finger)"/>
    <property type="match status" value="2"/>
</dbReference>
<dbReference type="PROSITE" id="PS00518">
    <property type="entry name" value="ZF_RING_1"/>
    <property type="match status" value="1"/>
</dbReference>
<dbReference type="InterPro" id="IPR037255">
    <property type="entry name" value="NRDP1_C"/>
</dbReference>
<evidence type="ECO:0000256" key="4">
    <source>
        <dbReference type="ARBA" id="ARBA00015711"/>
    </source>
</evidence>
<protein>
    <recommendedName>
        <fullName evidence="4">E3 ubiquitin-protein ligase NRDP1</fullName>
        <ecNumber evidence="3">2.3.2.27</ecNumber>
    </recommendedName>
    <alternativeName>
        <fullName evidence="10">RING finger protein 41</fullName>
    </alternativeName>
    <alternativeName>
        <fullName evidence="11">RING-type E3 ubiquitin transferase NRDP1</fullName>
    </alternativeName>
</protein>
<dbReference type="SUPFAM" id="SSF57850">
    <property type="entry name" value="RING/U-box"/>
    <property type="match status" value="1"/>
</dbReference>
<gene>
    <name evidence="14" type="ORF">DMAD_11986</name>
</gene>
<dbReference type="GO" id="GO:0008270">
    <property type="term" value="F:zinc ion binding"/>
    <property type="evidence" value="ECO:0007669"/>
    <property type="project" value="UniProtKB-KW"/>
</dbReference>
<evidence type="ECO:0000256" key="12">
    <source>
        <dbReference type="PROSITE-ProRule" id="PRU00175"/>
    </source>
</evidence>
<dbReference type="Pfam" id="PF08941">
    <property type="entry name" value="USP8_interact"/>
    <property type="match status" value="1"/>
</dbReference>
<comment type="pathway">
    <text evidence="2">Protein modification; protein ubiquitination.</text>
</comment>
<evidence type="ECO:0000256" key="1">
    <source>
        <dbReference type="ARBA" id="ARBA00000900"/>
    </source>
</evidence>
<evidence type="ECO:0000256" key="9">
    <source>
        <dbReference type="ARBA" id="ARBA00022833"/>
    </source>
</evidence>
<keyword evidence="7 12" id="KW-0863">Zinc-finger</keyword>
<evidence type="ECO:0000313" key="14">
    <source>
        <dbReference type="EMBL" id="BFF94310.1"/>
    </source>
</evidence>
<accession>A0AAU9FF88</accession>
<organism evidence="14 15">
    <name type="scientific">Drosophila madeirensis</name>
    <name type="common">Fruit fly</name>
    <dbReference type="NCBI Taxonomy" id="30013"/>
    <lineage>
        <taxon>Eukaryota</taxon>
        <taxon>Metazoa</taxon>
        <taxon>Ecdysozoa</taxon>
        <taxon>Arthropoda</taxon>
        <taxon>Hexapoda</taxon>
        <taxon>Insecta</taxon>
        <taxon>Pterygota</taxon>
        <taxon>Neoptera</taxon>
        <taxon>Endopterygota</taxon>
        <taxon>Diptera</taxon>
        <taxon>Brachycera</taxon>
        <taxon>Muscomorpha</taxon>
        <taxon>Ephydroidea</taxon>
        <taxon>Drosophilidae</taxon>
        <taxon>Drosophila</taxon>
        <taxon>Sophophora</taxon>
    </lineage>
</organism>
<evidence type="ECO:0000256" key="10">
    <source>
        <dbReference type="ARBA" id="ARBA00030556"/>
    </source>
</evidence>
<dbReference type="GO" id="GO:0061630">
    <property type="term" value="F:ubiquitin protein ligase activity"/>
    <property type="evidence" value="ECO:0007669"/>
    <property type="project" value="UniProtKB-EC"/>
</dbReference>
<dbReference type="PANTHER" id="PTHR10131:SF157">
    <property type="entry name" value="RECEPTOR-ASSOCIATED FACTOR, PUTATIVE-RELATED"/>
    <property type="match status" value="1"/>
</dbReference>
<dbReference type="SUPFAM" id="SSF49599">
    <property type="entry name" value="TRAF domain-like"/>
    <property type="match status" value="1"/>
</dbReference>
<dbReference type="InterPro" id="IPR013083">
    <property type="entry name" value="Znf_RING/FYVE/PHD"/>
</dbReference>
<dbReference type="PROSITE" id="PS50089">
    <property type="entry name" value="ZF_RING_2"/>
    <property type="match status" value="1"/>
</dbReference>
<evidence type="ECO:0000256" key="6">
    <source>
        <dbReference type="ARBA" id="ARBA00022723"/>
    </source>
</evidence>
<evidence type="ECO:0000256" key="3">
    <source>
        <dbReference type="ARBA" id="ARBA00012483"/>
    </source>
</evidence>
<feature type="domain" description="RING-type" evidence="13">
    <location>
        <begin position="18"/>
        <end position="57"/>
    </location>
</feature>
<dbReference type="PANTHER" id="PTHR10131">
    <property type="entry name" value="TNF RECEPTOR ASSOCIATED FACTOR"/>
    <property type="match status" value="1"/>
</dbReference>
<evidence type="ECO:0000256" key="11">
    <source>
        <dbReference type="ARBA" id="ARBA00031762"/>
    </source>
</evidence>
<evidence type="ECO:0000256" key="7">
    <source>
        <dbReference type="ARBA" id="ARBA00022771"/>
    </source>
</evidence>
<dbReference type="EC" id="2.3.2.27" evidence="3"/>
<dbReference type="Pfam" id="PF13923">
    <property type="entry name" value="zf-C3HC4_2"/>
    <property type="match status" value="1"/>
</dbReference>
<dbReference type="InterPro" id="IPR017907">
    <property type="entry name" value="Znf_RING_CS"/>
</dbReference>
<dbReference type="GO" id="GO:0043122">
    <property type="term" value="P:regulation of canonical NF-kappaB signal transduction"/>
    <property type="evidence" value="ECO:0007669"/>
    <property type="project" value="TreeGrafter"/>
</dbReference>
<keyword evidence="15" id="KW-1185">Reference proteome</keyword>
<dbReference type="EMBL" id="AP029264">
    <property type="protein sequence ID" value="BFF94310.1"/>
    <property type="molecule type" value="Genomic_DNA"/>
</dbReference>
<evidence type="ECO:0000313" key="15">
    <source>
        <dbReference type="Proteomes" id="UP001500889"/>
    </source>
</evidence>
<dbReference type="InterPro" id="IPR001841">
    <property type="entry name" value="Znf_RING"/>
</dbReference>
<dbReference type="SUPFAM" id="SSF160088">
    <property type="entry name" value="NRDP1 C-terminal domain-like"/>
    <property type="match status" value="1"/>
</dbReference>
<keyword evidence="8" id="KW-0833">Ubl conjugation pathway</keyword>
<comment type="catalytic activity">
    <reaction evidence="1">
        <text>S-ubiquitinyl-[E2 ubiquitin-conjugating enzyme]-L-cysteine + [acceptor protein]-L-lysine = [E2 ubiquitin-conjugating enzyme]-L-cysteine + N(6)-ubiquitinyl-[acceptor protein]-L-lysine.</text>
        <dbReference type="EC" id="2.3.2.27"/>
    </reaction>
</comment>
<name>A0AAU9FF88_DROMD</name>
<proteinExistence type="predicted"/>
<dbReference type="SMART" id="SM00184">
    <property type="entry name" value="RING"/>
    <property type="match status" value="1"/>
</dbReference>
<reference evidence="14 15" key="1">
    <citation type="submission" date="2024-02" db="EMBL/GenBank/DDBJ databases">
        <title>A chromosome-level genome assembly of Drosophila madeirensis, a fruit fly species endemic to Madeira island.</title>
        <authorList>
            <person name="Tomihara K."/>
            <person name="Llopart A."/>
            <person name="Yamamoto D."/>
        </authorList>
    </citation>
    <scope>NUCLEOTIDE SEQUENCE [LARGE SCALE GENOMIC DNA]</scope>
    <source>
        <strain evidence="14 15">RF1</strain>
    </source>
</reference>